<proteinExistence type="predicted"/>
<evidence type="ECO:0000313" key="2">
    <source>
        <dbReference type="EMBL" id="PZW43062.1"/>
    </source>
</evidence>
<dbReference type="EMBL" id="QKYU01000017">
    <property type="protein sequence ID" value="PZW43062.1"/>
    <property type="molecule type" value="Genomic_DNA"/>
</dbReference>
<dbReference type="InterPro" id="IPR053136">
    <property type="entry name" value="UTP_pyrophosphatase-like"/>
</dbReference>
<evidence type="ECO:0000313" key="3">
    <source>
        <dbReference type="Proteomes" id="UP000249688"/>
    </source>
</evidence>
<comment type="caution">
    <text evidence="2">The sequence shown here is derived from an EMBL/GenBank/DDBJ whole genome shotgun (WGS) entry which is preliminary data.</text>
</comment>
<name>A0A2W7IBY1_9PROT</name>
<dbReference type="PANTHER" id="PTHR30399">
    <property type="entry name" value="UNCHARACTERIZED PROTEIN YGJP"/>
    <property type="match status" value="1"/>
</dbReference>
<protein>
    <recommendedName>
        <fullName evidence="1">YgjP-like metallopeptidase domain-containing protein</fullName>
    </recommendedName>
</protein>
<evidence type="ECO:0000259" key="1">
    <source>
        <dbReference type="Pfam" id="PF01863"/>
    </source>
</evidence>
<dbReference type="PANTHER" id="PTHR30399:SF1">
    <property type="entry name" value="UTP PYROPHOSPHATASE"/>
    <property type="match status" value="1"/>
</dbReference>
<dbReference type="Pfam" id="PF01863">
    <property type="entry name" value="YgjP-like"/>
    <property type="match status" value="1"/>
</dbReference>
<keyword evidence="3" id="KW-1185">Reference proteome</keyword>
<feature type="domain" description="YgjP-like metallopeptidase" evidence="1">
    <location>
        <begin position="41"/>
        <end position="238"/>
    </location>
</feature>
<gene>
    <name evidence="2" type="ORF">C8P66_11788</name>
</gene>
<dbReference type="Proteomes" id="UP000249688">
    <property type="component" value="Unassembled WGS sequence"/>
</dbReference>
<dbReference type="Gene3D" id="3.30.2010.10">
    <property type="entry name" value="Metalloproteases ('zincins'), catalytic domain"/>
    <property type="match status" value="1"/>
</dbReference>
<sequence>MVRVHSMAEPLLRETLSLLPDPLAPPEQVAVVWQRSVRARRVSLRIDAAEGAVLITLPPRGSRKSGLTLLQAHARWITQRLRALAPAQPFEPGGVVPIGGLPHLIIHAPEERGGAFLHGQTLVVTGAAEFLPRRVADFCRAEAGRRLSQRVAHHAARIGVAPRTIRLKDTRSRWGSCAPDRTLAFSWRLVLAPDWVLDYVAAHEVAHLRHMNHGPDFWALLTEMSPHRAVAETWLKRHGPGLLRVGV</sequence>
<dbReference type="AlphaFoldDB" id="A0A2W7IBY1"/>
<reference evidence="2 3" key="1">
    <citation type="submission" date="2018-06" db="EMBL/GenBank/DDBJ databases">
        <title>Genomic Encyclopedia of Archaeal and Bacterial Type Strains, Phase II (KMG-II): from individual species to whole genera.</title>
        <authorList>
            <person name="Goeker M."/>
        </authorList>
    </citation>
    <scope>NUCLEOTIDE SEQUENCE [LARGE SCALE GENOMIC DNA]</scope>
    <source>
        <strain evidence="2 3">DSM 24525</strain>
    </source>
</reference>
<accession>A0A2W7IBY1</accession>
<organism evidence="2 3">
    <name type="scientific">Humitalea rosea</name>
    <dbReference type="NCBI Taxonomy" id="990373"/>
    <lineage>
        <taxon>Bacteria</taxon>
        <taxon>Pseudomonadati</taxon>
        <taxon>Pseudomonadota</taxon>
        <taxon>Alphaproteobacteria</taxon>
        <taxon>Acetobacterales</taxon>
        <taxon>Roseomonadaceae</taxon>
        <taxon>Humitalea</taxon>
    </lineage>
</organism>
<dbReference type="InterPro" id="IPR002725">
    <property type="entry name" value="YgjP-like_metallopeptidase"/>
</dbReference>
<dbReference type="CDD" id="cd07344">
    <property type="entry name" value="M48_yhfN_like"/>
    <property type="match status" value="1"/>
</dbReference>